<dbReference type="Proteomes" id="UP000642488">
    <property type="component" value="Unassembled WGS sequence"/>
</dbReference>
<dbReference type="AlphaFoldDB" id="A0A934M9C1"/>
<feature type="signal peptide" evidence="1">
    <location>
        <begin position="1"/>
        <end position="20"/>
    </location>
</feature>
<proteinExistence type="predicted"/>
<gene>
    <name evidence="2" type="ORF">ILP92_06430</name>
</gene>
<name>A0A934M9C1_9RHOB</name>
<evidence type="ECO:0000256" key="1">
    <source>
        <dbReference type="SAM" id="SignalP"/>
    </source>
</evidence>
<keyword evidence="3" id="KW-1185">Reference proteome</keyword>
<evidence type="ECO:0000313" key="2">
    <source>
        <dbReference type="EMBL" id="MBJ3762377.1"/>
    </source>
</evidence>
<dbReference type="EMBL" id="JAEKPD010000006">
    <property type="protein sequence ID" value="MBJ3762377.1"/>
    <property type="molecule type" value="Genomic_DNA"/>
</dbReference>
<sequence length="56" mass="5996">MRKVFSATALIVFWATTASAMFGTIGTTPRLWFPDDTQTTPVTRDACTPPVCTTGG</sequence>
<accession>A0A934M9C1</accession>
<feature type="chain" id="PRO_5037557187" evidence="1">
    <location>
        <begin position="21"/>
        <end position="56"/>
    </location>
</feature>
<reference evidence="2" key="1">
    <citation type="submission" date="2020-12" db="EMBL/GenBank/DDBJ databases">
        <title>Bacterial taxonomy.</title>
        <authorList>
            <person name="Pan X."/>
        </authorList>
    </citation>
    <scope>NUCLEOTIDE SEQUENCE</scope>
    <source>
        <strain evidence="2">KCTC 52957</strain>
    </source>
</reference>
<organism evidence="2 3">
    <name type="scientific">Palleronia pontilimi</name>
    <dbReference type="NCBI Taxonomy" id="1964209"/>
    <lineage>
        <taxon>Bacteria</taxon>
        <taxon>Pseudomonadati</taxon>
        <taxon>Pseudomonadota</taxon>
        <taxon>Alphaproteobacteria</taxon>
        <taxon>Rhodobacterales</taxon>
        <taxon>Roseobacteraceae</taxon>
        <taxon>Palleronia</taxon>
    </lineage>
</organism>
<evidence type="ECO:0000313" key="3">
    <source>
        <dbReference type="Proteomes" id="UP000642488"/>
    </source>
</evidence>
<comment type="caution">
    <text evidence="2">The sequence shown here is derived from an EMBL/GenBank/DDBJ whole genome shotgun (WGS) entry which is preliminary data.</text>
</comment>
<protein>
    <submittedName>
        <fullName evidence="2">Uncharacterized protein</fullName>
    </submittedName>
</protein>
<dbReference type="RefSeq" id="WP_198915554.1">
    <property type="nucleotide sequence ID" value="NZ_JAEKPD010000006.1"/>
</dbReference>
<keyword evidence="1" id="KW-0732">Signal</keyword>